<dbReference type="PANTHER" id="PTHR43342:SF1">
    <property type="entry name" value="BIFURCATING [FEFE] HYDROGENASE GAMMA SUBUNIT"/>
    <property type="match status" value="1"/>
</dbReference>
<evidence type="ECO:0000256" key="4">
    <source>
        <dbReference type="ARBA" id="ARBA00023004"/>
    </source>
</evidence>
<dbReference type="InterPro" id="IPR036249">
    <property type="entry name" value="Thioredoxin-like_sf"/>
</dbReference>
<evidence type="ECO:0000256" key="1">
    <source>
        <dbReference type="ARBA" id="ARBA00010643"/>
    </source>
</evidence>
<dbReference type="FunFam" id="1.10.10.1590:FF:000001">
    <property type="entry name" value="NADH-quinone oxidoreductase subunit E"/>
    <property type="match status" value="1"/>
</dbReference>
<dbReference type="NCBIfam" id="NF005722">
    <property type="entry name" value="PRK07539.1-2"/>
    <property type="match status" value="1"/>
</dbReference>
<comment type="cofactor">
    <cofactor evidence="6">
        <name>[2Fe-2S] cluster</name>
        <dbReference type="ChEBI" id="CHEBI:190135"/>
    </cofactor>
</comment>
<dbReference type="InterPro" id="IPR002023">
    <property type="entry name" value="NuoE-like"/>
</dbReference>
<dbReference type="InterPro" id="IPR028431">
    <property type="entry name" value="NADP_DH_HndA-like"/>
</dbReference>
<gene>
    <name evidence="7" type="ORF">S01H1_69192</name>
</gene>
<name>X0XN18_9ZZZZ</name>
<evidence type="ECO:0000256" key="2">
    <source>
        <dbReference type="ARBA" id="ARBA00022714"/>
    </source>
</evidence>
<keyword evidence="2" id="KW-0001">2Fe-2S</keyword>
<comment type="caution">
    <text evidence="7">The sequence shown here is derived from an EMBL/GenBank/DDBJ whole genome shotgun (WGS) entry which is preliminary data.</text>
</comment>
<dbReference type="SUPFAM" id="SSF52833">
    <property type="entry name" value="Thioredoxin-like"/>
    <property type="match status" value="1"/>
</dbReference>
<dbReference type="GO" id="GO:0051537">
    <property type="term" value="F:2 iron, 2 sulfur cluster binding"/>
    <property type="evidence" value="ECO:0007669"/>
    <property type="project" value="UniProtKB-KW"/>
</dbReference>
<protein>
    <recommendedName>
        <fullName evidence="8">NADH-quinone oxidoreductase subunit NuoE</fullName>
    </recommendedName>
</protein>
<dbReference type="Pfam" id="PF01257">
    <property type="entry name" value="2Fe-2S_thioredx"/>
    <property type="match status" value="1"/>
</dbReference>
<dbReference type="InterPro" id="IPR041921">
    <property type="entry name" value="NuoE_N"/>
</dbReference>
<reference evidence="7" key="1">
    <citation type="journal article" date="2014" name="Front. Microbiol.">
        <title>High frequency of phylogenetically diverse reductive dehalogenase-homologous genes in deep subseafloor sedimentary metagenomes.</title>
        <authorList>
            <person name="Kawai M."/>
            <person name="Futagami T."/>
            <person name="Toyoda A."/>
            <person name="Takaki Y."/>
            <person name="Nishi S."/>
            <person name="Hori S."/>
            <person name="Arai W."/>
            <person name="Tsubouchi T."/>
            <person name="Morono Y."/>
            <person name="Uchiyama I."/>
            <person name="Ito T."/>
            <person name="Fujiyama A."/>
            <person name="Inagaki F."/>
            <person name="Takami H."/>
        </authorList>
    </citation>
    <scope>NUCLEOTIDE SEQUENCE</scope>
    <source>
        <strain evidence="7">Expedition CK06-06</strain>
    </source>
</reference>
<dbReference type="InterPro" id="IPR042128">
    <property type="entry name" value="NuoE_dom"/>
</dbReference>
<dbReference type="EMBL" id="BARS01045921">
    <property type="protein sequence ID" value="GAG38023.1"/>
    <property type="molecule type" value="Genomic_DNA"/>
</dbReference>
<evidence type="ECO:0000256" key="6">
    <source>
        <dbReference type="ARBA" id="ARBA00034078"/>
    </source>
</evidence>
<dbReference type="PIRSF" id="PIRSF000216">
    <property type="entry name" value="NADH_DH_24kDa"/>
    <property type="match status" value="1"/>
</dbReference>
<dbReference type="GO" id="GO:0016491">
    <property type="term" value="F:oxidoreductase activity"/>
    <property type="evidence" value="ECO:0007669"/>
    <property type="project" value="InterPro"/>
</dbReference>
<dbReference type="Gene3D" id="3.40.30.10">
    <property type="entry name" value="Glutaredoxin"/>
    <property type="match status" value="1"/>
</dbReference>
<proteinExistence type="inferred from homology"/>
<dbReference type="AlphaFoldDB" id="X0XN18"/>
<keyword evidence="5" id="KW-0411">Iron-sulfur</keyword>
<accession>X0XN18</accession>
<comment type="similarity">
    <text evidence="1">Belongs to the complex I 24 kDa subunit family.</text>
</comment>
<evidence type="ECO:0000256" key="5">
    <source>
        <dbReference type="ARBA" id="ARBA00023014"/>
    </source>
</evidence>
<dbReference type="Gene3D" id="1.10.10.1590">
    <property type="entry name" value="NADH-quinone oxidoreductase subunit E"/>
    <property type="match status" value="1"/>
</dbReference>
<evidence type="ECO:0000256" key="3">
    <source>
        <dbReference type="ARBA" id="ARBA00022723"/>
    </source>
</evidence>
<organism evidence="7">
    <name type="scientific">marine sediment metagenome</name>
    <dbReference type="NCBI Taxonomy" id="412755"/>
    <lineage>
        <taxon>unclassified sequences</taxon>
        <taxon>metagenomes</taxon>
        <taxon>ecological metagenomes</taxon>
    </lineage>
</organism>
<keyword evidence="3" id="KW-0479">Metal-binding</keyword>
<evidence type="ECO:0000313" key="7">
    <source>
        <dbReference type="EMBL" id="GAG38023.1"/>
    </source>
</evidence>
<dbReference type="PANTHER" id="PTHR43342">
    <property type="entry name" value="NADH-QUINONE OXIDOREDUCTASE, E SUBUNIT"/>
    <property type="match status" value="1"/>
</dbReference>
<sequence length="160" mass="17513">MESNIKEQLDDILAQYDGESGDLIPILQEAQGRFGYLPKGVMAGIAKSLRLPESNVFGVATFYAQFKFTPTGKRIVKVCRGTACHVRGGARILSEVEKQLGIKPGETTDDFEYSLEVVACIGACALAPTIMIDNDVQRKMTPKKVAELFSDRRKGGENAR</sequence>
<dbReference type="GO" id="GO:0046872">
    <property type="term" value="F:metal ion binding"/>
    <property type="evidence" value="ECO:0007669"/>
    <property type="project" value="UniProtKB-KW"/>
</dbReference>
<evidence type="ECO:0008006" key="8">
    <source>
        <dbReference type="Google" id="ProtNLM"/>
    </source>
</evidence>
<keyword evidence="4" id="KW-0408">Iron</keyword>
<dbReference type="CDD" id="cd03064">
    <property type="entry name" value="TRX_Fd_NuoE"/>
    <property type="match status" value="1"/>
</dbReference>